<evidence type="ECO:0000256" key="1">
    <source>
        <dbReference type="SAM" id="MobiDB-lite"/>
    </source>
</evidence>
<comment type="caution">
    <text evidence="2">The sequence shown here is derived from an EMBL/GenBank/DDBJ whole genome shotgun (WGS) entry which is preliminary data.</text>
</comment>
<protein>
    <submittedName>
        <fullName evidence="2">Cold-inducible protein YdjO-related protein</fullName>
    </submittedName>
</protein>
<evidence type="ECO:0000313" key="2">
    <source>
        <dbReference type="EMBL" id="MFC5987570.1"/>
    </source>
</evidence>
<dbReference type="Proteomes" id="UP001596250">
    <property type="component" value="Unassembled WGS sequence"/>
</dbReference>
<dbReference type="RefSeq" id="WP_379894974.1">
    <property type="nucleotide sequence ID" value="NZ_CBCSCT010000034.1"/>
</dbReference>
<organism evidence="2 3">
    <name type="scientific">Marinicrinis lubricantis</name>
    <dbReference type="NCBI Taxonomy" id="2086470"/>
    <lineage>
        <taxon>Bacteria</taxon>
        <taxon>Bacillati</taxon>
        <taxon>Bacillota</taxon>
        <taxon>Bacilli</taxon>
        <taxon>Bacillales</taxon>
        <taxon>Paenibacillaceae</taxon>
    </lineage>
</organism>
<keyword evidence="3" id="KW-1185">Reference proteome</keyword>
<dbReference type="InterPro" id="IPR025916">
    <property type="entry name" value="YdjO"/>
</dbReference>
<name>A0ABW1IR37_9BACL</name>
<evidence type="ECO:0000313" key="3">
    <source>
        <dbReference type="Proteomes" id="UP001596250"/>
    </source>
</evidence>
<dbReference type="EMBL" id="JBHSQV010000166">
    <property type="protein sequence ID" value="MFC5987570.1"/>
    <property type="molecule type" value="Genomic_DNA"/>
</dbReference>
<accession>A0ABW1IR37</accession>
<dbReference type="Pfam" id="PF14169">
    <property type="entry name" value="YdjO"/>
    <property type="match status" value="1"/>
</dbReference>
<reference evidence="3" key="1">
    <citation type="journal article" date="2019" name="Int. J. Syst. Evol. Microbiol.">
        <title>The Global Catalogue of Microorganisms (GCM) 10K type strain sequencing project: providing services to taxonomists for standard genome sequencing and annotation.</title>
        <authorList>
            <consortium name="The Broad Institute Genomics Platform"/>
            <consortium name="The Broad Institute Genome Sequencing Center for Infectious Disease"/>
            <person name="Wu L."/>
            <person name="Ma J."/>
        </authorList>
    </citation>
    <scope>NUCLEOTIDE SEQUENCE [LARGE SCALE GENOMIC DNA]</scope>
    <source>
        <strain evidence="3">CCM 8749</strain>
    </source>
</reference>
<proteinExistence type="predicted"/>
<feature type="region of interest" description="Disordered" evidence="1">
    <location>
        <begin position="54"/>
        <end position="74"/>
    </location>
</feature>
<sequence>MDTETSPKPEVAPVPIWRCRNNECKAWMRKEMSDDDSPGCPLCGGPMLRGIRHLPKLDKKPIRKKKSEQPAWTS</sequence>
<gene>
    <name evidence="2" type="ORF">ACFPXP_14280</name>
</gene>